<protein>
    <recommendedName>
        <fullName evidence="2">F-box domain-containing protein</fullName>
    </recommendedName>
</protein>
<dbReference type="InterPro" id="IPR025886">
    <property type="entry name" value="PP2-like"/>
</dbReference>
<feature type="domain" description="F-box" evidence="2">
    <location>
        <begin position="20"/>
        <end position="66"/>
    </location>
</feature>
<dbReference type="Pfam" id="PF14299">
    <property type="entry name" value="PP2"/>
    <property type="match status" value="1"/>
</dbReference>
<comment type="caution">
    <text evidence="3">The sequence shown here is derived from an EMBL/GenBank/DDBJ whole genome shotgun (WGS) entry which is preliminary data.</text>
</comment>
<dbReference type="CDD" id="cd22162">
    <property type="entry name" value="F-box_AtSKIP3-like"/>
    <property type="match status" value="1"/>
</dbReference>
<proteinExistence type="predicted"/>
<dbReference type="PROSITE" id="PS50181">
    <property type="entry name" value="FBOX"/>
    <property type="match status" value="1"/>
</dbReference>
<organism evidence="3">
    <name type="scientific">Populus alba</name>
    <name type="common">White poplar</name>
    <dbReference type="NCBI Taxonomy" id="43335"/>
    <lineage>
        <taxon>Eukaryota</taxon>
        <taxon>Viridiplantae</taxon>
        <taxon>Streptophyta</taxon>
        <taxon>Embryophyta</taxon>
        <taxon>Tracheophyta</taxon>
        <taxon>Spermatophyta</taxon>
        <taxon>Magnoliopsida</taxon>
        <taxon>eudicotyledons</taxon>
        <taxon>Gunneridae</taxon>
        <taxon>Pentapetalae</taxon>
        <taxon>rosids</taxon>
        <taxon>fabids</taxon>
        <taxon>Malpighiales</taxon>
        <taxon>Salicaceae</taxon>
        <taxon>Saliceae</taxon>
        <taxon>Populus</taxon>
    </lineage>
</organism>
<dbReference type="Pfam" id="PF00646">
    <property type="entry name" value="F-box"/>
    <property type="match status" value="1"/>
</dbReference>
<dbReference type="SUPFAM" id="SSF81383">
    <property type="entry name" value="F-box domain"/>
    <property type="match status" value="1"/>
</dbReference>
<sequence>MGAGSSSLALESEGGSSPLRPNLDDVPESSVASILMHLDPPEICKLAKVNKTFHGASLADFVWETKLPSNYKYLVEKILGQSPESLSKKEIYTRLCQPNCFEDGTKQVWLDKSSGKICVAVSYKALRITGIDDRRYWNHISSEESRFNTIAYLQQIWWLEVVGELEFEFPAGTYSLFFKLQLGKTSKKFGRRACNVDQVHGWGVKPVRFHLSTSNGQQASSECYLHQQGKWGHYRVGDFVADNKNTPMKLKFSMMQIDCTHTKGGPVGPVVSSSLGIIATGTGGDRLIWKIVLSLYAPLAFLSTGILLVRKIRALPVGPPVYCHAAASNPRKRARCCPTNERWGEHLSGSGKDRRSLDGIRLMWISVTNPISHALKEAVTFQCSTNES</sequence>
<reference evidence="3" key="1">
    <citation type="submission" date="2018-10" db="EMBL/GenBank/DDBJ databases">
        <title>Population genomic analysis revealed the cold adaptation of white poplar.</title>
        <authorList>
            <person name="Liu Y.-J."/>
        </authorList>
    </citation>
    <scope>NUCLEOTIDE SEQUENCE [LARGE SCALE GENOMIC DNA]</scope>
    <source>
        <strain evidence="3">PAL-ZL1</strain>
    </source>
</reference>
<dbReference type="PANTHER" id="PTHR31960">
    <property type="entry name" value="F-BOX PROTEIN PP2-A15"/>
    <property type="match status" value="1"/>
</dbReference>
<evidence type="ECO:0000259" key="2">
    <source>
        <dbReference type="PROSITE" id="PS50181"/>
    </source>
</evidence>
<accession>A0A4U5Q888</accession>
<dbReference type="InterPro" id="IPR001810">
    <property type="entry name" value="F-box_dom"/>
</dbReference>
<dbReference type="EMBL" id="RCHU01000459">
    <property type="protein sequence ID" value="TKS04485.1"/>
    <property type="molecule type" value="Genomic_DNA"/>
</dbReference>
<name>A0A4U5Q888_POPAL</name>
<evidence type="ECO:0000256" key="1">
    <source>
        <dbReference type="SAM" id="MobiDB-lite"/>
    </source>
</evidence>
<gene>
    <name evidence="3" type="ORF">D5086_0000142100</name>
</gene>
<dbReference type="AlphaFoldDB" id="A0A4U5Q888"/>
<feature type="compositionally biased region" description="Low complexity" evidence="1">
    <location>
        <begin position="1"/>
        <end position="17"/>
    </location>
</feature>
<evidence type="ECO:0000313" key="3">
    <source>
        <dbReference type="EMBL" id="TKS04485.1"/>
    </source>
</evidence>
<dbReference type="STRING" id="43335.A0A4U5Q888"/>
<feature type="region of interest" description="Disordered" evidence="1">
    <location>
        <begin position="1"/>
        <end position="23"/>
    </location>
</feature>
<dbReference type="PANTHER" id="PTHR31960:SF18">
    <property type="entry name" value="F-BOX PROTEIN PP2-A14"/>
    <property type="match status" value="1"/>
</dbReference>
<dbReference type="InterPro" id="IPR036047">
    <property type="entry name" value="F-box-like_dom_sf"/>
</dbReference>